<evidence type="ECO:0000259" key="8">
    <source>
        <dbReference type="Pfam" id="PF04116"/>
    </source>
</evidence>
<dbReference type="PANTHER" id="PTHR21624">
    <property type="entry name" value="STEROL DESATURASE-RELATED PROTEIN"/>
    <property type="match status" value="1"/>
</dbReference>
<dbReference type="STRING" id="327939.BIW53_09990"/>
<dbReference type="PANTHER" id="PTHR21624:SF1">
    <property type="entry name" value="ALKYLGLYCEROL MONOOXYGENASE"/>
    <property type="match status" value="1"/>
</dbReference>
<evidence type="ECO:0000256" key="3">
    <source>
        <dbReference type="ARBA" id="ARBA00022989"/>
    </source>
</evidence>
<evidence type="ECO:0000313" key="10">
    <source>
        <dbReference type="Proteomes" id="UP000180253"/>
    </source>
</evidence>
<feature type="transmembrane region" description="Helical" evidence="7">
    <location>
        <begin position="125"/>
        <end position="144"/>
    </location>
</feature>
<keyword evidence="4" id="KW-0560">Oxidoreductase</keyword>
<dbReference type="GO" id="GO:0008610">
    <property type="term" value="P:lipid biosynthetic process"/>
    <property type="evidence" value="ECO:0007669"/>
    <property type="project" value="InterPro"/>
</dbReference>
<dbReference type="GO" id="GO:0006643">
    <property type="term" value="P:membrane lipid metabolic process"/>
    <property type="evidence" value="ECO:0007669"/>
    <property type="project" value="TreeGrafter"/>
</dbReference>
<sequence>MQADYILLALSPIFIIAILAEYRIAKASYTLKEFALNTVLALSHQVTDLLALILLMPFFHWLYQHGAIFTFELNAYTLLIAFIIQDFLYYWFHRASHHCNWLWVAHIVHHSSTNMNFSTAMRQSLFYPIVGMWLFWLPLVLLGYTPELVMSIVALNLAYQFFVHTEHGPKLKWFGKAFNTPTHHCLHHAHNTCYVDKNFGGVLIIWDKLFGTFAQPETSHPPKYGVTDRVYSLSFVDVLLTPWCILFRNLKKHSSWRGKLNILLGSPKKLK</sequence>
<keyword evidence="5" id="KW-0443">Lipid metabolism</keyword>
<dbReference type="InterPro" id="IPR051689">
    <property type="entry name" value="Sterol_desaturase/TMEM195"/>
</dbReference>
<proteinExistence type="predicted"/>
<dbReference type="Pfam" id="PF04116">
    <property type="entry name" value="FA_hydroxylase"/>
    <property type="match status" value="1"/>
</dbReference>
<gene>
    <name evidence="9" type="ORF">BIW53_09990</name>
</gene>
<evidence type="ECO:0000256" key="6">
    <source>
        <dbReference type="ARBA" id="ARBA00023136"/>
    </source>
</evidence>
<accession>A0A1S1N375</accession>
<dbReference type="RefSeq" id="WP_070991737.1">
    <property type="nucleotide sequence ID" value="NZ_CBCSHD010000002.1"/>
</dbReference>
<dbReference type="EMBL" id="MNAN01000030">
    <property type="protein sequence ID" value="OHU95549.1"/>
    <property type="molecule type" value="Genomic_DNA"/>
</dbReference>
<dbReference type="Proteomes" id="UP000180253">
    <property type="component" value="Unassembled WGS sequence"/>
</dbReference>
<keyword evidence="2 7" id="KW-0812">Transmembrane</keyword>
<protein>
    <submittedName>
        <fullName evidence="9">Sterol desaturase</fullName>
    </submittedName>
</protein>
<feature type="transmembrane region" description="Helical" evidence="7">
    <location>
        <begin position="75"/>
        <end position="92"/>
    </location>
</feature>
<evidence type="ECO:0000256" key="2">
    <source>
        <dbReference type="ARBA" id="ARBA00022692"/>
    </source>
</evidence>
<evidence type="ECO:0000256" key="4">
    <source>
        <dbReference type="ARBA" id="ARBA00023002"/>
    </source>
</evidence>
<reference evidence="9 10" key="1">
    <citation type="submission" date="2016-10" db="EMBL/GenBank/DDBJ databases">
        <title>Pseudoalteromonas amylolytica sp. nov., isolated from the surface seawater.</title>
        <authorList>
            <person name="Wu Y.-H."/>
            <person name="Cheng H."/>
            <person name="Jin X.-B."/>
            <person name="Wang C.-S."/>
            <person name="Xu X.-W."/>
        </authorList>
    </citation>
    <scope>NUCLEOTIDE SEQUENCE [LARGE SCALE GENOMIC DNA]</scope>
    <source>
        <strain evidence="9 10">JCM 12483</strain>
    </source>
</reference>
<evidence type="ECO:0000313" key="9">
    <source>
        <dbReference type="EMBL" id="OHU95549.1"/>
    </source>
</evidence>
<evidence type="ECO:0000256" key="1">
    <source>
        <dbReference type="ARBA" id="ARBA00004127"/>
    </source>
</evidence>
<dbReference type="AlphaFoldDB" id="A0A1S1N375"/>
<feature type="transmembrane region" description="Helical" evidence="7">
    <location>
        <begin position="6"/>
        <end position="25"/>
    </location>
</feature>
<evidence type="ECO:0000256" key="5">
    <source>
        <dbReference type="ARBA" id="ARBA00023098"/>
    </source>
</evidence>
<keyword evidence="3 7" id="KW-1133">Transmembrane helix</keyword>
<keyword evidence="6 7" id="KW-0472">Membrane</keyword>
<name>A0A1S1N375_9GAMM</name>
<feature type="domain" description="Fatty acid hydroxylase" evidence="8">
    <location>
        <begin position="79"/>
        <end position="212"/>
    </location>
</feature>
<evidence type="ECO:0000256" key="7">
    <source>
        <dbReference type="SAM" id="Phobius"/>
    </source>
</evidence>
<dbReference type="GO" id="GO:0050479">
    <property type="term" value="F:glyceryl-ether monooxygenase activity"/>
    <property type="evidence" value="ECO:0007669"/>
    <property type="project" value="TreeGrafter"/>
</dbReference>
<dbReference type="GO" id="GO:0012505">
    <property type="term" value="C:endomembrane system"/>
    <property type="evidence" value="ECO:0007669"/>
    <property type="project" value="UniProtKB-SubCell"/>
</dbReference>
<dbReference type="GO" id="GO:0005506">
    <property type="term" value="F:iron ion binding"/>
    <property type="evidence" value="ECO:0007669"/>
    <property type="project" value="InterPro"/>
</dbReference>
<dbReference type="OrthoDB" id="9770329at2"/>
<organism evidence="9 10">
    <name type="scientific">Pseudoalteromonas byunsanensis</name>
    <dbReference type="NCBI Taxonomy" id="327939"/>
    <lineage>
        <taxon>Bacteria</taxon>
        <taxon>Pseudomonadati</taxon>
        <taxon>Pseudomonadota</taxon>
        <taxon>Gammaproteobacteria</taxon>
        <taxon>Alteromonadales</taxon>
        <taxon>Pseudoalteromonadaceae</taxon>
        <taxon>Pseudoalteromonas</taxon>
    </lineage>
</organism>
<dbReference type="GO" id="GO:0016020">
    <property type="term" value="C:membrane"/>
    <property type="evidence" value="ECO:0007669"/>
    <property type="project" value="GOC"/>
</dbReference>
<comment type="caution">
    <text evidence="9">The sequence shown here is derived from an EMBL/GenBank/DDBJ whole genome shotgun (WGS) entry which is preliminary data.</text>
</comment>
<dbReference type="InterPro" id="IPR006694">
    <property type="entry name" value="Fatty_acid_hydroxylase"/>
</dbReference>
<keyword evidence="10" id="KW-1185">Reference proteome</keyword>
<comment type="subcellular location">
    <subcellularLocation>
        <location evidence="1">Endomembrane system</location>
        <topology evidence="1">Multi-pass membrane protein</topology>
    </subcellularLocation>
</comment>